<comment type="similarity">
    <text evidence="1 5">Belongs to the proline oxidase family.</text>
</comment>
<keyword evidence="5" id="KW-0285">Flavoprotein</keyword>
<evidence type="ECO:0000259" key="7">
    <source>
        <dbReference type="Pfam" id="PF01619"/>
    </source>
</evidence>
<dbReference type="Gene3D" id="3.20.20.220">
    <property type="match status" value="1"/>
</dbReference>
<evidence type="ECO:0000256" key="3">
    <source>
        <dbReference type="ARBA" id="ARBA00023002"/>
    </source>
</evidence>
<dbReference type="PANTHER" id="PTHR13914">
    <property type="entry name" value="PROLINE OXIDASE"/>
    <property type="match status" value="1"/>
</dbReference>
<dbReference type="Proteomes" id="UP001251528">
    <property type="component" value="Unassembled WGS sequence"/>
</dbReference>
<dbReference type="SUPFAM" id="SSF51730">
    <property type="entry name" value="FAD-linked oxidoreductase"/>
    <property type="match status" value="1"/>
</dbReference>
<evidence type="ECO:0000256" key="5">
    <source>
        <dbReference type="RuleBase" id="RU364054"/>
    </source>
</evidence>
<comment type="cofactor">
    <cofactor evidence="5">
        <name>FAD</name>
        <dbReference type="ChEBI" id="CHEBI:57692"/>
    </cofactor>
</comment>
<keyword evidence="3 5" id="KW-0560">Oxidoreductase</keyword>
<comment type="function">
    <text evidence="5">Converts proline to delta-1-pyrroline-5-carboxylate.</text>
</comment>
<evidence type="ECO:0000256" key="4">
    <source>
        <dbReference type="ARBA" id="ARBA00023062"/>
    </source>
</evidence>
<evidence type="ECO:0000313" key="8">
    <source>
        <dbReference type="EMBL" id="KAK2605940.1"/>
    </source>
</evidence>
<proteinExistence type="inferred from homology"/>
<protein>
    <recommendedName>
        <fullName evidence="2 5">Proline dehydrogenase</fullName>
        <ecNumber evidence="2 5">1.5.5.2</ecNumber>
    </recommendedName>
</protein>
<feature type="compositionally biased region" description="Polar residues" evidence="6">
    <location>
        <begin position="1"/>
        <end position="17"/>
    </location>
</feature>
<sequence length="462" mass="51281">MSRRQLLQTSKITSRTSRSAKDGLRTLARGTQPSVEQLPPHAMLPSRMFWRSLLVSTVSNNRLLLSSAVAVLSFLARQRGGFFNMNNNLILRFALKKTLYNHFCAGENSLEVQSTIRHIKDMGFRGVILTYAAEVVVDSKTKREAGTGAKEIKDGVVHANVEENRGGDTAIAAWRQGVLETVRMIGDGDHLALKLTGGGAAVADALASCESLPLQMSQALEDICSEAMQRKARILVDAEQQFVQPGIDIVAMDLMRKYNRGQRAVVYNTYQAYLKTTPHVLQRHILQAQKEDFIIGIKLVRGAYINSEPRHLINDTKKDTDLTYNSIARSLLQQQFPLQGPESRSAPFPRIELFLATHNKSSTLIAWNLQKDLSSMGKPLVKVQFGQLLGMADEISCTLLLEKGMSATPLDVYKCLSWGSVGDCISYLLRRAVENRDAVTRTEAEHAALKKEAVRRLKAVFG</sequence>
<dbReference type="InterPro" id="IPR002872">
    <property type="entry name" value="Proline_DH_dom"/>
</dbReference>
<dbReference type="GO" id="GO:0010133">
    <property type="term" value="P:L-proline catabolic process to L-glutamate"/>
    <property type="evidence" value="ECO:0007669"/>
    <property type="project" value="TreeGrafter"/>
</dbReference>
<dbReference type="GO" id="GO:0071949">
    <property type="term" value="F:FAD binding"/>
    <property type="evidence" value="ECO:0007669"/>
    <property type="project" value="TreeGrafter"/>
</dbReference>
<dbReference type="GO" id="GO:0005739">
    <property type="term" value="C:mitochondrion"/>
    <property type="evidence" value="ECO:0007669"/>
    <property type="project" value="TreeGrafter"/>
</dbReference>
<feature type="region of interest" description="Disordered" evidence="6">
    <location>
        <begin position="1"/>
        <end position="21"/>
    </location>
</feature>
<dbReference type="EC" id="1.5.5.2" evidence="2 5"/>
<evidence type="ECO:0000256" key="2">
    <source>
        <dbReference type="ARBA" id="ARBA00012695"/>
    </source>
</evidence>
<dbReference type="InterPro" id="IPR029041">
    <property type="entry name" value="FAD-linked_oxidoreductase-like"/>
</dbReference>
<dbReference type="PANTHER" id="PTHR13914:SF0">
    <property type="entry name" value="PROLINE DEHYDROGENASE 1, MITOCHONDRIAL"/>
    <property type="match status" value="1"/>
</dbReference>
<dbReference type="AlphaFoldDB" id="A0AAJ0CSY8"/>
<keyword evidence="4 5" id="KW-0642">Proline metabolism</keyword>
<reference evidence="8" key="1">
    <citation type="submission" date="2023-06" db="EMBL/GenBank/DDBJ databases">
        <title>Conoideocrella luteorostrata (Hypocreales: Clavicipitaceae), a potential biocontrol fungus for elongate hemlock scale in United States Christmas tree production areas.</title>
        <authorList>
            <person name="Barrett H."/>
            <person name="Lovett B."/>
            <person name="Macias A.M."/>
            <person name="Stajich J.E."/>
            <person name="Kasson M.T."/>
        </authorList>
    </citation>
    <scope>NUCLEOTIDE SEQUENCE</scope>
    <source>
        <strain evidence="8">ARSEF 14590</strain>
    </source>
</reference>
<comment type="caution">
    <text evidence="8">The sequence shown here is derived from an EMBL/GenBank/DDBJ whole genome shotgun (WGS) entry which is preliminary data.</text>
</comment>
<feature type="domain" description="Proline dehydrogenase" evidence="7">
    <location>
        <begin position="113"/>
        <end position="442"/>
    </location>
</feature>
<gene>
    <name evidence="8" type="ORF">QQS21_003666</name>
</gene>
<evidence type="ECO:0000256" key="1">
    <source>
        <dbReference type="ARBA" id="ARBA00005869"/>
    </source>
</evidence>
<organism evidence="8 9">
    <name type="scientific">Conoideocrella luteorostrata</name>
    <dbReference type="NCBI Taxonomy" id="1105319"/>
    <lineage>
        <taxon>Eukaryota</taxon>
        <taxon>Fungi</taxon>
        <taxon>Dikarya</taxon>
        <taxon>Ascomycota</taxon>
        <taxon>Pezizomycotina</taxon>
        <taxon>Sordariomycetes</taxon>
        <taxon>Hypocreomycetidae</taxon>
        <taxon>Hypocreales</taxon>
        <taxon>Clavicipitaceae</taxon>
        <taxon>Conoideocrella</taxon>
    </lineage>
</organism>
<evidence type="ECO:0000313" key="9">
    <source>
        <dbReference type="Proteomes" id="UP001251528"/>
    </source>
</evidence>
<dbReference type="GO" id="GO:0004657">
    <property type="term" value="F:proline dehydrogenase activity"/>
    <property type="evidence" value="ECO:0007669"/>
    <property type="project" value="UniProtKB-EC"/>
</dbReference>
<comment type="catalytic activity">
    <reaction evidence="5">
        <text>L-proline + a quinone = (S)-1-pyrroline-5-carboxylate + a quinol + H(+)</text>
        <dbReference type="Rhea" id="RHEA:23784"/>
        <dbReference type="ChEBI" id="CHEBI:15378"/>
        <dbReference type="ChEBI" id="CHEBI:17388"/>
        <dbReference type="ChEBI" id="CHEBI:24646"/>
        <dbReference type="ChEBI" id="CHEBI:60039"/>
        <dbReference type="ChEBI" id="CHEBI:132124"/>
        <dbReference type="EC" id="1.5.5.2"/>
    </reaction>
</comment>
<accession>A0AAJ0CSY8</accession>
<dbReference type="EMBL" id="JASWJB010000049">
    <property type="protein sequence ID" value="KAK2605940.1"/>
    <property type="molecule type" value="Genomic_DNA"/>
</dbReference>
<name>A0AAJ0CSY8_9HYPO</name>
<keyword evidence="5" id="KW-0274">FAD</keyword>
<dbReference type="InterPro" id="IPR015659">
    <property type="entry name" value="Proline_oxidase"/>
</dbReference>
<keyword evidence="9" id="KW-1185">Reference proteome</keyword>
<dbReference type="Pfam" id="PF01619">
    <property type="entry name" value="Pro_dh"/>
    <property type="match status" value="1"/>
</dbReference>
<evidence type="ECO:0000256" key="6">
    <source>
        <dbReference type="SAM" id="MobiDB-lite"/>
    </source>
</evidence>